<evidence type="ECO:0000313" key="1">
    <source>
        <dbReference type="EMBL" id="KAE8546148.1"/>
    </source>
</evidence>
<protein>
    <submittedName>
        <fullName evidence="1">Uncharacterized protein</fullName>
    </submittedName>
</protein>
<gene>
    <name evidence="1" type="ORF">F6453_1394</name>
</gene>
<comment type="caution">
    <text evidence="1">The sequence shown here is derived from an EMBL/GenBank/DDBJ whole genome shotgun (WGS) entry which is preliminary data.</text>
</comment>
<accession>A0A833JR36</accession>
<proteinExistence type="predicted"/>
<dbReference type="AlphaFoldDB" id="A0A833JR36"/>
<organism evidence="1 2">
    <name type="scientific">Marinobacter nauticus</name>
    <name type="common">Marinobacter hydrocarbonoclasticus</name>
    <name type="synonym">Marinobacter aquaeolei</name>
    <dbReference type="NCBI Taxonomy" id="2743"/>
    <lineage>
        <taxon>Bacteria</taxon>
        <taxon>Pseudomonadati</taxon>
        <taxon>Pseudomonadota</taxon>
        <taxon>Gammaproteobacteria</taxon>
        <taxon>Pseudomonadales</taxon>
        <taxon>Marinobacteraceae</taxon>
        <taxon>Marinobacter</taxon>
    </lineage>
</organism>
<dbReference type="RefSeq" id="WP_153740384.1">
    <property type="nucleotide sequence ID" value="NZ_WBMP01000005.1"/>
</dbReference>
<name>A0A833JR36_MARNT</name>
<reference evidence="1 2" key="1">
    <citation type="submission" date="2019-10" db="EMBL/GenBank/DDBJ databases">
        <title>Draft genome sequence of Marinobacter hydrocarbonoclasticus NCT7M from the microbiome of the marine copepod.</title>
        <authorList>
            <person name="Nuttall R."/>
            <person name="Sharma G."/>
            <person name="Moisander P."/>
        </authorList>
    </citation>
    <scope>NUCLEOTIDE SEQUENCE [LARGE SCALE GENOMIC DNA]</scope>
    <source>
        <strain evidence="1 2">NCT7M</strain>
    </source>
</reference>
<dbReference type="EMBL" id="WBMP01000005">
    <property type="protein sequence ID" value="KAE8546148.1"/>
    <property type="molecule type" value="Genomic_DNA"/>
</dbReference>
<evidence type="ECO:0000313" key="2">
    <source>
        <dbReference type="Proteomes" id="UP000469950"/>
    </source>
</evidence>
<sequence>MAKADTKNYVLGRGKLYFDPFAPGTRNKTGERYLGNTTEFNMTVESESLDHFDSDQGVRTKDDSVILELTRTASLTTDNISEENAALFVLGDVSEVTQDATPVTGESLGTPMSDRYYQLGASESNPQGVRGVTSVTVTLDPNGTSSSAVEGTDYELDAELGRLYFIDGGAIDGQTEVSVDYTPDANTRRRVTTSAAASVEGALRFVAFNAKGKQKDVYIPYVTLQPTGDWALKGDDWQNMAFSVEVGELPGMAAIYIDGRPAA</sequence>
<dbReference type="Proteomes" id="UP000469950">
    <property type="component" value="Unassembled WGS sequence"/>
</dbReference>